<evidence type="ECO:0000256" key="3">
    <source>
        <dbReference type="ARBA" id="ARBA00022475"/>
    </source>
</evidence>
<keyword evidence="6 7" id="KW-0472">Membrane</keyword>
<evidence type="ECO:0000256" key="6">
    <source>
        <dbReference type="ARBA" id="ARBA00023136"/>
    </source>
</evidence>
<feature type="transmembrane region" description="Helical" evidence="7">
    <location>
        <begin position="385"/>
        <end position="403"/>
    </location>
</feature>
<evidence type="ECO:0000256" key="2">
    <source>
        <dbReference type="ARBA" id="ARBA00007430"/>
    </source>
</evidence>
<feature type="transmembrane region" description="Helical" evidence="7">
    <location>
        <begin position="409"/>
        <end position="430"/>
    </location>
</feature>
<proteinExistence type="inferred from homology"/>
<feature type="transmembrane region" description="Helical" evidence="7">
    <location>
        <begin position="357"/>
        <end position="378"/>
    </location>
</feature>
<feature type="transmembrane region" description="Helical" evidence="7">
    <location>
        <begin position="176"/>
        <end position="197"/>
    </location>
</feature>
<evidence type="ECO:0000256" key="4">
    <source>
        <dbReference type="ARBA" id="ARBA00022692"/>
    </source>
</evidence>
<dbReference type="OrthoDB" id="9770347at2"/>
<evidence type="ECO:0000256" key="7">
    <source>
        <dbReference type="SAM" id="Phobius"/>
    </source>
</evidence>
<name>A0A4R6AS37_9RHOB</name>
<reference evidence="8 9" key="1">
    <citation type="submission" date="2019-03" db="EMBL/GenBank/DDBJ databases">
        <title>Rhodobacteraceae bacterium SM1902, a new member of the family Rhodobacteraceae isolated from Yantai.</title>
        <authorList>
            <person name="Sun Y."/>
        </authorList>
    </citation>
    <scope>NUCLEOTIDE SEQUENCE [LARGE SCALE GENOMIC DNA]</scope>
    <source>
        <strain evidence="8 9">SM1902</strain>
    </source>
</reference>
<evidence type="ECO:0000313" key="9">
    <source>
        <dbReference type="Proteomes" id="UP000294562"/>
    </source>
</evidence>
<sequence>MTSSATRTSITVPEAAADPRDAIFDTTEMEQQLGRRAGRASIFVLAISILKIAQQIGSIAIIARLIPPEDYGIFAMALPGVMIALALSNFGLPQAIVQRRTINHMHVSALFWLNLAFASVMMVVLAALAWPAAAYYGEPRVVPVFQVISLSLLFSAMSSQYLSILRRTLRIRAAELSTLVAELLGLAVAVIAALWGLSYWALVLQQLVTPILKTVFMAVQCRWWPSAPHNVRFRDAMGSVSFGGFVAGFAILHRLTEYSGTVVAGSFFTPAAAGLFYRARNLAGIPPLRLIIPLSGVFVPTLSRLQDTPEEFRRMFVRLISRANLALLPIAVFVAAASDPLVALLMGPDWSEAAPLLFWMSLFTLREGGTSGLQFAFIACGKSRALFGFAALRLVLVAGALAAGAQHGLLAMAVAYTLCELLITLPLMVAVAHRVTPISPRVFLAGSGLDMILAAALAAVLAWGVAPLVTGLPVLAQLVVLGAAVAGVYGVRVAISKDLRGDVRRVLESVLRRAKA</sequence>
<gene>
    <name evidence="8" type="ORF">E2L05_13255</name>
</gene>
<dbReference type="InterPro" id="IPR050833">
    <property type="entry name" value="Poly_Biosynth_Transport"/>
</dbReference>
<comment type="caution">
    <text evidence="8">The sequence shown here is derived from an EMBL/GenBank/DDBJ whole genome shotgun (WGS) entry which is preliminary data.</text>
</comment>
<feature type="transmembrane region" description="Helical" evidence="7">
    <location>
        <begin position="144"/>
        <end position="164"/>
    </location>
</feature>
<evidence type="ECO:0000313" key="8">
    <source>
        <dbReference type="EMBL" id="TDL86392.1"/>
    </source>
</evidence>
<feature type="transmembrane region" description="Helical" evidence="7">
    <location>
        <begin position="72"/>
        <end position="97"/>
    </location>
</feature>
<keyword evidence="3" id="KW-1003">Cell membrane</keyword>
<dbReference type="AlphaFoldDB" id="A0A4R6AS37"/>
<evidence type="ECO:0000256" key="1">
    <source>
        <dbReference type="ARBA" id="ARBA00004651"/>
    </source>
</evidence>
<feature type="transmembrane region" description="Helical" evidence="7">
    <location>
        <begin position="42"/>
        <end position="66"/>
    </location>
</feature>
<feature type="transmembrane region" description="Helical" evidence="7">
    <location>
        <begin position="472"/>
        <end position="495"/>
    </location>
</feature>
<keyword evidence="4 7" id="KW-0812">Transmembrane</keyword>
<feature type="transmembrane region" description="Helical" evidence="7">
    <location>
        <begin position="442"/>
        <end position="466"/>
    </location>
</feature>
<dbReference type="CDD" id="cd13127">
    <property type="entry name" value="MATE_tuaB_like"/>
    <property type="match status" value="1"/>
</dbReference>
<keyword evidence="9" id="KW-1185">Reference proteome</keyword>
<dbReference type="PANTHER" id="PTHR30250">
    <property type="entry name" value="PST FAMILY PREDICTED COLANIC ACID TRANSPORTER"/>
    <property type="match status" value="1"/>
</dbReference>
<dbReference type="Pfam" id="PF13440">
    <property type="entry name" value="Polysacc_synt_3"/>
    <property type="match status" value="1"/>
</dbReference>
<feature type="transmembrane region" description="Helical" evidence="7">
    <location>
        <begin position="109"/>
        <end position="132"/>
    </location>
</feature>
<dbReference type="EMBL" id="SMZO01000031">
    <property type="protein sequence ID" value="TDL86392.1"/>
    <property type="molecule type" value="Genomic_DNA"/>
</dbReference>
<comment type="similarity">
    <text evidence="2">Belongs to the polysaccharide synthase family.</text>
</comment>
<evidence type="ECO:0000256" key="5">
    <source>
        <dbReference type="ARBA" id="ARBA00022989"/>
    </source>
</evidence>
<dbReference type="Proteomes" id="UP000294562">
    <property type="component" value="Unassembled WGS sequence"/>
</dbReference>
<organism evidence="8 9">
    <name type="scientific">Meridianimarinicoccus aquatilis</name>
    <dbReference type="NCBI Taxonomy" id="2552766"/>
    <lineage>
        <taxon>Bacteria</taxon>
        <taxon>Pseudomonadati</taxon>
        <taxon>Pseudomonadota</taxon>
        <taxon>Alphaproteobacteria</taxon>
        <taxon>Rhodobacterales</taxon>
        <taxon>Paracoccaceae</taxon>
        <taxon>Meridianimarinicoccus</taxon>
    </lineage>
</organism>
<comment type="subcellular location">
    <subcellularLocation>
        <location evidence="1">Cell membrane</location>
        <topology evidence="1">Multi-pass membrane protein</topology>
    </subcellularLocation>
</comment>
<dbReference type="PANTHER" id="PTHR30250:SF10">
    <property type="entry name" value="LIPOPOLYSACCHARIDE BIOSYNTHESIS PROTEIN WZXC"/>
    <property type="match status" value="1"/>
</dbReference>
<keyword evidence="5 7" id="KW-1133">Transmembrane helix</keyword>
<dbReference type="GO" id="GO:0005886">
    <property type="term" value="C:plasma membrane"/>
    <property type="evidence" value="ECO:0007669"/>
    <property type="project" value="UniProtKB-SubCell"/>
</dbReference>
<feature type="transmembrane region" description="Helical" evidence="7">
    <location>
        <begin position="323"/>
        <end position="345"/>
    </location>
</feature>
<accession>A0A4R6AS37</accession>
<protein>
    <submittedName>
        <fullName evidence="8">Lipopolysaccharide biosynthesis protein</fullName>
    </submittedName>
</protein>
<feature type="transmembrane region" description="Helical" evidence="7">
    <location>
        <begin position="258"/>
        <end position="277"/>
    </location>
</feature>